<keyword evidence="2" id="KW-1185">Reference proteome</keyword>
<proteinExistence type="predicted"/>
<accession>A0AA36BQV3</accession>
<name>A0AA36BQV3_OCTVU</name>
<organism evidence="1 2">
    <name type="scientific">Octopus vulgaris</name>
    <name type="common">Common octopus</name>
    <dbReference type="NCBI Taxonomy" id="6645"/>
    <lineage>
        <taxon>Eukaryota</taxon>
        <taxon>Metazoa</taxon>
        <taxon>Spiralia</taxon>
        <taxon>Lophotrochozoa</taxon>
        <taxon>Mollusca</taxon>
        <taxon>Cephalopoda</taxon>
        <taxon>Coleoidea</taxon>
        <taxon>Octopodiformes</taxon>
        <taxon>Octopoda</taxon>
        <taxon>Incirrata</taxon>
        <taxon>Octopodidae</taxon>
        <taxon>Octopus</taxon>
    </lineage>
</organism>
<dbReference type="AlphaFoldDB" id="A0AA36BQV3"/>
<evidence type="ECO:0000313" key="1">
    <source>
        <dbReference type="EMBL" id="CAI9738895.1"/>
    </source>
</evidence>
<dbReference type="EMBL" id="OX597835">
    <property type="protein sequence ID" value="CAI9738895.1"/>
    <property type="molecule type" value="Genomic_DNA"/>
</dbReference>
<evidence type="ECO:0000313" key="2">
    <source>
        <dbReference type="Proteomes" id="UP001162480"/>
    </source>
</evidence>
<sequence>MSRRVGSLYELNQSIGVSGGDGNCSYVIGGCRGFVVAHDGGGGGGGEYCVGSGGVGGCESIIKIEV</sequence>
<reference evidence="1" key="1">
    <citation type="submission" date="2023-08" db="EMBL/GenBank/DDBJ databases">
        <authorList>
            <person name="Alioto T."/>
            <person name="Alioto T."/>
            <person name="Gomez Garrido J."/>
        </authorList>
    </citation>
    <scope>NUCLEOTIDE SEQUENCE</scope>
</reference>
<gene>
    <name evidence="1" type="ORF">OCTVUL_1B003774</name>
</gene>
<dbReference type="Proteomes" id="UP001162480">
    <property type="component" value="Chromosome 22"/>
</dbReference>
<protein>
    <submittedName>
        <fullName evidence="1">Uncharacterized protein</fullName>
    </submittedName>
</protein>